<feature type="compositionally biased region" description="Pro residues" evidence="1">
    <location>
        <begin position="1336"/>
        <end position="1345"/>
    </location>
</feature>
<comment type="caution">
    <text evidence="2">The sequence shown here is derived from an EMBL/GenBank/DDBJ whole genome shotgun (WGS) entry which is preliminary data.</text>
</comment>
<name>A0AAN9YK93_9PEZI</name>
<gene>
    <name evidence="2" type="ORF">SLS62_008769</name>
</gene>
<evidence type="ECO:0000313" key="3">
    <source>
        <dbReference type="Proteomes" id="UP001320420"/>
    </source>
</evidence>
<feature type="compositionally biased region" description="Low complexity" evidence="1">
    <location>
        <begin position="1214"/>
        <end position="1233"/>
    </location>
</feature>
<dbReference type="Proteomes" id="UP001320420">
    <property type="component" value="Unassembled WGS sequence"/>
</dbReference>
<feature type="region of interest" description="Disordered" evidence="1">
    <location>
        <begin position="1313"/>
        <end position="1345"/>
    </location>
</feature>
<protein>
    <submittedName>
        <fullName evidence="2">Uncharacterized protein</fullName>
    </submittedName>
</protein>
<feature type="compositionally biased region" description="Basic residues" evidence="1">
    <location>
        <begin position="25"/>
        <end position="46"/>
    </location>
</feature>
<feature type="region of interest" description="Disordered" evidence="1">
    <location>
        <begin position="131"/>
        <end position="179"/>
    </location>
</feature>
<feature type="region of interest" description="Disordered" evidence="1">
    <location>
        <begin position="1165"/>
        <end position="1284"/>
    </location>
</feature>
<evidence type="ECO:0000313" key="2">
    <source>
        <dbReference type="EMBL" id="KAK7748218.1"/>
    </source>
</evidence>
<proteinExistence type="predicted"/>
<feature type="compositionally biased region" description="Polar residues" evidence="1">
    <location>
        <begin position="1251"/>
        <end position="1270"/>
    </location>
</feature>
<accession>A0AAN9YK93</accession>
<feature type="compositionally biased region" description="Polar residues" evidence="1">
    <location>
        <begin position="1315"/>
        <end position="1335"/>
    </location>
</feature>
<feature type="compositionally biased region" description="Basic residues" evidence="1">
    <location>
        <begin position="1174"/>
        <end position="1190"/>
    </location>
</feature>
<feature type="region of interest" description="Disordered" evidence="1">
    <location>
        <begin position="1"/>
        <end position="78"/>
    </location>
</feature>
<reference evidence="2 3" key="1">
    <citation type="submission" date="2024-02" db="EMBL/GenBank/DDBJ databases">
        <title>De novo assembly and annotation of 12 fungi associated with fruit tree decline syndrome in Ontario, Canada.</title>
        <authorList>
            <person name="Sulman M."/>
            <person name="Ellouze W."/>
            <person name="Ilyukhin E."/>
        </authorList>
    </citation>
    <scope>NUCLEOTIDE SEQUENCE [LARGE SCALE GENOMIC DNA]</scope>
    <source>
        <strain evidence="2 3">M11/M66-122</strain>
    </source>
</reference>
<evidence type="ECO:0000256" key="1">
    <source>
        <dbReference type="SAM" id="MobiDB-lite"/>
    </source>
</evidence>
<dbReference type="EMBL" id="JAKJXP020000085">
    <property type="protein sequence ID" value="KAK7748218.1"/>
    <property type="molecule type" value="Genomic_DNA"/>
</dbReference>
<organism evidence="2 3">
    <name type="scientific">Diatrype stigma</name>
    <dbReference type="NCBI Taxonomy" id="117547"/>
    <lineage>
        <taxon>Eukaryota</taxon>
        <taxon>Fungi</taxon>
        <taxon>Dikarya</taxon>
        <taxon>Ascomycota</taxon>
        <taxon>Pezizomycotina</taxon>
        <taxon>Sordariomycetes</taxon>
        <taxon>Xylariomycetidae</taxon>
        <taxon>Xylariales</taxon>
        <taxon>Diatrypaceae</taxon>
        <taxon>Diatrype</taxon>
    </lineage>
</organism>
<keyword evidence="3" id="KW-1185">Reference proteome</keyword>
<feature type="compositionally biased region" description="Low complexity" evidence="1">
    <location>
        <begin position="1191"/>
        <end position="1206"/>
    </location>
</feature>
<sequence length="1345" mass="150948">MSLPDRAPSAAKVDHAEEPLFNSRSKIRKRHRQGDKVRKGKKRHPYKQACVSGSRIRASHQPAAPASTMASNTPTPQAAPHVQAGLEAAAAKVAEDLVKDARKFPKSSNYNWLPLMTALCLYNGEVPADPDDLPRAESYDLPDTTPGHGSEWHDRAPVNTPDYGGMRQSRAPPQKPGSSNRDYVWYVPTWTHPRHSDRYVAIIQGQRKLRRTTDPTNLLRPALLPQDALRHPTDYAKRFGIFPGEIGGRSHLSPTLATTRDPLADYTTQLDMLSDVEKEHLINETRNKGLGSATDPNHINPSVMEDYFKSNGIVTGQLLRDGLAGTLPHGNFEQTIEHFRKISPQTVAANSSFIDGVLRDQDWQRFLFQDMTTDELIRENVHTMSNAEPYELKGKLHPLNGERKEWDAYRNDDVWEALQPALQLVTRILNSEHPHYRDLMDVNTRQLLDEEHDPRYEPGYTRNITTVNLTKMVKRANIDEDNTHDEIIALRKMGYDWEENVKRLMNRTLMFEIGACHFCALSGEYSDDLIYGYNYRYEEKSPRRSCNILSLAAEMIWPLLIPETSQSEKLTASFLIAVVILHELSHAIVNCLQWLTQDRAKQPPEQSQEITKQLMRLGDELWEPELFISEHPYEDCPEAEHGSQLEMEMFGWNMQTFIGGPVVISRDADLDTLLLKGIAWPMAGGSHHDRLLNPVGVSPPDDYGIATPIDYMAKFFTEEFWSSDFARYGHEAFKQLSYKRVQKFLMRSDWSFSVDTLAYFGTADGRFLRTLATQLNSFGHPILGLYIRDLYNHATRRNTVPAKWLLTLDRMGKIIDIDPLIKQNRIDSTTGGDLNKLRLSSDTSLFRRYGDFCERHAKAVIDGKASGVPDSFETWKSHLEAIWRDMFREGGKLMKQLAQLHGKMQMDIAVLQRIVLEFFSLEHDIQDSLYIGGGPTCPSTMGTVCGRIEGLMEAANQISQTALGFSWVSELAHVQEPWEQWSARFRANAQMYSDLRIMLTADPENPTRVRTHDPSDVVWKAKLKTIPSSHWKKRSDRIALLAAHQYTQVDQRIRDALDHASEIINRVVGTTAFPGIPNTEDINKQIASMQLENQKRMEDNDTSRKENDLFRIPAAVAQHQAGLSGAQGTSSSNDSMDVVYDQIIQDSSAGGTGAAMPSAMVGIQFGQPSQSRAARTRVRTPPPARRRSASPRRSSARQGTRQTSIATGGGGQASGTSPLGAGPSPGTNTNPNNRAFSTWASGNAPAFGVTGSPQSLGTGDPFVSTTTSGFPGNRPINPALRPFPHAYATPETLTQDVQDYELRRALWEYEYEVGNGSSLPYRTNQPYRDVTGSSPDPSPQRPRNT</sequence>